<comment type="caution">
    <text evidence="3">The sequence shown here is derived from an EMBL/GenBank/DDBJ whole genome shotgun (WGS) entry which is preliminary data.</text>
</comment>
<keyword evidence="2" id="KW-0812">Transmembrane</keyword>
<evidence type="ECO:0000256" key="2">
    <source>
        <dbReference type="SAM" id="Phobius"/>
    </source>
</evidence>
<protein>
    <submittedName>
        <fullName evidence="3">Uncharacterized protein</fullName>
    </submittedName>
</protein>
<feature type="compositionally biased region" description="Basic and acidic residues" evidence="1">
    <location>
        <begin position="207"/>
        <end position="218"/>
    </location>
</feature>
<dbReference type="EMBL" id="JABBWD010000070">
    <property type="protein sequence ID" value="KAG1769731.1"/>
    <property type="molecule type" value="Genomic_DNA"/>
</dbReference>
<evidence type="ECO:0000256" key="1">
    <source>
        <dbReference type="SAM" id="MobiDB-lite"/>
    </source>
</evidence>
<feature type="region of interest" description="Disordered" evidence="1">
    <location>
        <begin position="167"/>
        <end position="234"/>
    </location>
</feature>
<keyword evidence="2" id="KW-0472">Membrane</keyword>
<reference evidence="3" key="1">
    <citation type="journal article" date="2020" name="New Phytol.">
        <title>Comparative genomics reveals dynamic genome evolution in host specialist ectomycorrhizal fungi.</title>
        <authorList>
            <person name="Lofgren L.A."/>
            <person name="Nguyen N.H."/>
            <person name="Vilgalys R."/>
            <person name="Ruytinx J."/>
            <person name="Liao H.L."/>
            <person name="Branco S."/>
            <person name="Kuo A."/>
            <person name="LaButti K."/>
            <person name="Lipzen A."/>
            <person name="Andreopoulos W."/>
            <person name="Pangilinan J."/>
            <person name="Riley R."/>
            <person name="Hundley H."/>
            <person name="Na H."/>
            <person name="Barry K."/>
            <person name="Grigoriev I.V."/>
            <person name="Stajich J.E."/>
            <person name="Kennedy P.G."/>
        </authorList>
    </citation>
    <scope>NUCLEOTIDE SEQUENCE</scope>
    <source>
        <strain evidence="3">DOB743</strain>
    </source>
</reference>
<dbReference type="AlphaFoldDB" id="A0A9P7CY61"/>
<feature type="transmembrane region" description="Helical" evidence="2">
    <location>
        <begin position="239"/>
        <end position="260"/>
    </location>
</feature>
<dbReference type="OrthoDB" id="29460at2759"/>
<keyword evidence="4" id="KW-1185">Reference proteome</keyword>
<evidence type="ECO:0000313" key="3">
    <source>
        <dbReference type="EMBL" id="KAG1769731.1"/>
    </source>
</evidence>
<sequence>MHFRFKQDSAQLCTIHLCTIVAEDEGTLTSPYIVDLGAYSWSAECGAHTISLSAEYEFVFQRGEILSQRSTPAHDVLWATHRIQHSTRPPDVGGLLINFVSLPERHVDQELDSVRVTACTHHFTWERLHACDQELVEPWEVALLSDNGRPEWYELLQEGEGLFRGKVQWKGDGDTDSNSNTFENGASEMDNDRRKDEGVGHNVDISNDEKPDDRRPEENPSDEQDGERELTPPTDRNPWSLSIILFMTSSVLIIATRLFYARLRGLSSRLKSNRFRVYETILLRWACEGTNFDDEEEGATVNGSGGLITGEEILLKPSPRKNFVIQYGGGIHINTFWNLHHIQESHGSYQQHIYGLDRALENLVHLTRIGAFSHLFSVGTEDVSVIVSGWGGGWHPTLSSARLTPTLHTIPEDHTSSYTVQSFVK</sequence>
<accession>A0A9P7CY61</accession>
<organism evidence="3 4">
    <name type="scientific">Suillus placidus</name>
    <dbReference type="NCBI Taxonomy" id="48579"/>
    <lineage>
        <taxon>Eukaryota</taxon>
        <taxon>Fungi</taxon>
        <taxon>Dikarya</taxon>
        <taxon>Basidiomycota</taxon>
        <taxon>Agaricomycotina</taxon>
        <taxon>Agaricomycetes</taxon>
        <taxon>Agaricomycetidae</taxon>
        <taxon>Boletales</taxon>
        <taxon>Suillineae</taxon>
        <taxon>Suillaceae</taxon>
        <taxon>Suillus</taxon>
    </lineage>
</organism>
<proteinExistence type="predicted"/>
<dbReference type="Proteomes" id="UP000714275">
    <property type="component" value="Unassembled WGS sequence"/>
</dbReference>
<gene>
    <name evidence="3" type="ORF">EV702DRAFT_1049608</name>
</gene>
<keyword evidence="2" id="KW-1133">Transmembrane helix</keyword>
<evidence type="ECO:0000313" key="4">
    <source>
        <dbReference type="Proteomes" id="UP000714275"/>
    </source>
</evidence>
<name>A0A9P7CY61_9AGAM</name>
<feature type="compositionally biased region" description="Basic and acidic residues" evidence="1">
    <location>
        <begin position="190"/>
        <end position="199"/>
    </location>
</feature>